<dbReference type="PANTHER" id="PTHR24007:SF7">
    <property type="entry name" value="BRCA1-ASSOCIATED PROTEIN"/>
    <property type="match status" value="1"/>
</dbReference>
<dbReference type="PANTHER" id="PTHR24007">
    <property type="entry name" value="BRCA1-ASSOCIATED PROTEIN"/>
    <property type="match status" value="1"/>
</dbReference>
<dbReference type="Pfam" id="PF02148">
    <property type="entry name" value="zf-UBP"/>
    <property type="match status" value="1"/>
</dbReference>
<dbReference type="SMART" id="SM00290">
    <property type="entry name" value="ZnF_UBP"/>
    <property type="match status" value="1"/>
</dbReference>
<feature type="domain" description="RING-type" evidence="7">
    <location>
        <begin position="361"/>
        <end position="400"/>
    </location>
</feature>
<evidence type="ECO:0000256" key="6">
    <source>
        <dbReference type="SAM" id="MobiDB-lite"/>
    </source>
</evidence>
<dbReference type="STRING" id="1314773.A0A3N2PQ38"/>
<evidence type="ECO:0000259" key="7">
    <source>
        <dbReference type="PROSITE" id="PS50089"/>
    </source>
</evidence>
<dbReference type="Gene3D" id="3.30.40.10">
    <property type="entry name" value="Zinc/RING finger domain, C3HC4 (zinc finger)"/>
    <property type="match status" value="2"/>
</dbReference>
<dbReference type="RefSeq" id="XP_028464425.1">
    <property type="nucleotide sequence ID" value="XM_028608309.1"/>
</dbReference>
<dbReference type="GO" id="GO:0008270">
    <property type="term" value="F:zinc ion binding"/>
    <property type="evidence" value="ECO:0007669"/>
    <property type="project" value="UniProtKB-KW"/>
</dbReference>
<dbReference type="SUPFAM" id="SSF57850">
    <property type="entry name" value="RING/U-box"/>
    <property type="match status" value="2"/>
</dbReference>
<dbReference type="GeneID" id="39576787"/>
<dbReference type="PROSITE" id="PS50089">
    <property type="entry name" value="ZF_RING_2"/>
    <property type="match status" value="1"/>
</dbReference>
<dbReference type="GO" id="GO:0016567">
    <property type="term" value="P:protein ubiquitination"/>
    <property type="evidence" value="ECO:0007669"/>
    <property type="project" value="TreeGrafter"/>
</dbReference>
<keyword evidence="2 4" id="KW-0863">Zinc-finger</keyword>
<dbReference type="InterPro" id="IPR001841">
    <property type="entry name" value="Znf_RING"/>
</dbReference>
<evidence type="ECO:0000256" key="1">
    <source>
        <dbReference type="ARBA" id="ARBA00022723"/>
    </source>
</evidence>
<keyword evidence="1" id="KW-0479">Metal-binding</keyword>
<dbReference type="AlphaFoldDB" id="A0A3N2PQ38"/>
<dbReference type="Pfam" id="PF07576">
    <property type="entry name" value="BRAP2"/>
    <property type="match status" value="1"/>
</dbReference>
<evidence type="ECO:0000313" key="9">
    <source>
        <dbReference type="EMBL" id="ROT36619.1"/>
    </source>
</evidence>
<dbReference type="InterPro" id="IPR047243">
    <property type="entry name" value="RING-H2_BRAP2"/>
</dbReference>
<reference evidence="9 10" key="1">
    <citation type="journal article" date="2018" name="Mol. Ecol.">
        <title>The obligate alkalophilic soda-lake fungus Sodiomyces alkalinus has shifted to a protein diet.</title>
        <authorList>
            <person name="Grum-Grzhimaylo A.A."/>
            <person name="Falkoski D.L."/>
            <person name="van den Heuvel J."/>
            <person name="Valero-Jimenez C.A."/>
            <person name="Min B."/>
            <person name="Choi I.G."/>
            <person name="Lipzen A."/>
            <person name="Daum C.G."/>
            <person name="Aanen D.K."/>
            <person name="Tsang A."/>
            <person name="Henrissat B."/>
            <person name="Bilanenko E.N."/>
            <person name="de Vries R.P."/>
            <person name="van Kan J.A.L."/>
            <person name="Grigoriev I.V."/>
            <person name="Debets A.J.M."/>
        </authorList>
    </citation>
    <scope>NUCLEOTIDE SEQUENCE [LARGE SCALE GENOMIC DNA]</scope>
    <source>
        <strain evidence="9 10">F11</strain>
    </source>
</reference>
<proteinExistence type="predicted"/>
<dbReference type="InterPro" id="IPR011422">
    <property type="entry name" value="BRAP2/ETP1_RRM"/>
</dbReference>
<dbReference type="GO" id="GO:0005737">
    <property type="term" value="C:cytoplasm"/>
    <property type="evidence" value="ECO:0007669"/>
    <property type="project" value="TreeGrafter"/>
</dbReference>
<accession>A0A3N2PQ38</accession>
<feature type="region of interest" description="Disordered" evidence="6">
    <location>
        <begin position="27"/>
        <end position="111"/>
    </location>
</feature>
<dbReference type="SMART" id="SM00184">
    <property type="entry name" value="RING"/>
    <property type="match status" value="1"/>
</dbReference>
<evidence type="ECO:0000256" key="5">
    <source>
        <dbReference type="SAM" id="Coils"/>
    </source>
</evidence>
<dbReference type="Proteomes" id="UP000272025">
    <property type="component" value="Unassembled WGS sequence"/>
</dbReference>
<dbReference type="GO" id="GO:0061630">
    <property type="term" value="F:ubiquitin protein ligase activity"/>
    <property type="evidence" value="ECO:0007669"/>
    <property type="project" value="TreeGrafter"/>
</dbReference>
<dbReference type="PROSITE" id="PS50271">
    <property type="entry name" value="ZF_UBP"/>
    <property type="match status" value="1"/>
</dbReference>
<evidence type="ECO:0000256" key="2">
    <source>
        <dbReference type="ARBA" id="ARBA00022771"/>
    </source>
</evidence>
<gene>
    <name evidence="9" type="ORF">SODALDRAFT_281827</name>
</gene>
<dbReference type="InterPro" id="IPR001607">
    <property type="entry name" value="Znf_UBP"/>
</dbReference>
<organism evidence="9 10">
    <name type="scientific">Sodiomyces alkalinus (strain CBS 110278 / VKM F-3762 / F11)</name>
    <name type="common">Alkaliphilic filamentous fungus</name>
    <dbReference type="NCBI Taxonomy" id="1314773"/>
    <lineage>
        <taxon>Eukaryota</taxon>
        <taxon>Fungi</taxon>
        <taxon>Dikarya</taxon>
        <taxon>Ascomycota</taxon>
        <taxon>Pezizomycotina</taxon>
        <taxon>Sordariomycetes</taxon>
        <taxon>Hypocreomycetidae</taxon>
        <taxon>Glomerellales</taxon>
        <taxon>Plectosphaerellaceae</taxon>
        <taxon>Sodiomyces</taxon>
    </lineage>
</organism>
<dbReference type="CDD" id="cd16457">
    <property type="entry name" value="RING-H2_BRAP2"/>
    <property type="match status" value="1"/>
</dbReference>
<feature type="coiled-coil region" evidence="5">
    <location>
        <begin position="554"/>
        <end position="659"/>
    </location>
</feature>
<dbReference type="OrthoDB" id="273556at2759"/>
<dbReference type="EMBL" id="ML119059">
    <property type="protein sequence ID" value="ROT36619.1"/>
    <property type="molecule type" value="Genomic_DNA"/>
</dbReference>
<keyword evidence="5" id="KW-0175">Coiled coil</keyword>
<sequence>MPTYFYHIKFELYPTANPVACSERRALDGQGGTASQPTNEIWLPAPGADIFDELPSHPGRREPKNKASIASGSRFHPQPQHSSQSKRITNRHVESSPSSPSQSGPLSVNVIDCGPSRAQVEEDNGKNIELLSRHQWKARTKSLPPPPASAAIKPQTAVRDWRFGWVRVASLDPGEDKVATTANMAQDEELSSSSGAPAATGIGPMFSGVGTATKAKCIPLDFKNTDMGWGIVHFYREGEDSPGLRIPPAEQHQDDQSEEECTTLCIPAVPSYWTPGDFLGFIGDKWKEGISHYRIVMTEQLSRYLPQIFQVVFVKSITFETPMAPSSSDGNSMTSSSPMAVLHSLKPFPPPTPNLIELPTCAVCLERMDDTTGLMTIPCQHIFHCACLENWKSPGCPVCRHTSDNPDFDPSNPYTQPFGSPVSNLCSVCDSTDDLWICLICGRVGCGRYKGGHAKDHWKETAHSFALEIETQHVWDYAGDTWVHRLIREKGDGKLVELPGKTGGPQDGPHQRDDVVPRAKLENMGQEYAHLLSSQLESQRVYFEEMMSKLADKAAKATATAEAALKQAESLRTENAKFCADLERLQNEVIPQLERDSERDRKKAEKAQELARNMGKALQEEKEVSKGLMKRVEHNAAELGSLRARDQEQQAKIAELEDMNRDLTMFISGQEKLKELEAEGQVEAGELAEGSASVPERKGKRKGKK</sequence>
<evidence type="ECO:0000256" key="3">
    <source>
        <dbReference type="ARBA" id="ARBA00022833"/>
    </source>
</evidence>
<dbReference type="InterPro" id="IPR013083">
    <property type="entry name" value="Znf_RING/FYVE/PHD"/>
</dbReference>
<evidence type="ECO:0000313" key="10">
    <source>
        <dbReference type="Proteomes" id="UP000272025"/>
    </source>
</evidence>
<dbReference type="GO" id="GO:0007265">
    <property type="term" value="P:Ras protein signal transduction"/>
    <property type="evidence" value="ECO:0007669"/>
    <property type="project" value="TreeGrafter"/>
</dbReference>
<feature type="region of interest" description="Disordered" evidence="6">
    <location>
        <begin position="241"/>
        <end position="260"/>
    </location>
</feature>
<feature type="compositionally biased region" description="Low complexity" evidence="6">
    <location>
        <begin position="95"/>
        <end position="107"/>
    </location>
</feature>
<keyword evidence="3" id="KW-0862">Zinc</keyword>
<dbReference type="Pfam" id="PF13639">
    <property type="entry name" value="zf-RING_2"/>
    <property type="match status" value="1"/>
</dbReference>
<protein>
    <submittedName>
        <fullName evidence="9">RING finger protein</fullName>
    </submittedName>
</protein>
<evidence type="ECO:0000259" key="8">
    <source>
        <dbReference type="PROSITE" id="PS50271"/>
    </source>
</evidence>
<name>A0A3N2PQ38_SODAK</name>
<feature type="domain" description="UBP-type" evidence="8">
    <location>
        <begin position="394"/>
        <end position="502"/>
    </location>
</feature>
<feature type="region of interest" description="Disordered" evidence="6">
    <location>
        <begin position="682"/>
        <end position="705"/>
    </location>
</feature>
<keyword evidence="10" id="KW-1185">Reference proteome</keyword>
<evidence type="ECO:0000256" key="4">
    <source>
        <dbReference type="PROSITE-ProRule" id="PRU00502"/>
    </source>
</evidence>